<accession>A0A1H5RGP9</accession>
<dbReference type="InterPro" id="IPR029063">
    <property type="entry name" value="SAM-dependent_MTases_sf"/>
</dbReference>
<gene>
    <name evidence="4" type="ORF">SAMN05421837_114103</name>
</gene>
<keyword evidence="2 4" id="KW-0808">Transferase</keyword>
<protein>
    <submittedName>
        <fullName evidence="4">Predicted O-methyltransferase YrrM</fullName>
    </submittedName>
</protein>
<dbReference type="PROSITE" id="PS51682">
    <property type="entry name" value="SAM_OMT_I"/>
    <property type="match status" value="1"/>
</dbReference>
<dbReference type="PANTHER" id="PTHR10509:SF14">
    <property type="entry name" value="CAFFEOYL-COA O-METHYLTRANSFERASE 3-RELATED"/>
    <property type="match status" value="1"/>
</dbReference>
<dbReference type="InterPro" id="IPR050362">
    <property type="entry name" value="Cation-dep_OMT"/>
</dbReference>
<proteinExistence type="predicted"/>
<organism evidence="4 5">
    <name type="scientific">Amycolatopsis pretoriensis</name>
    <dbReference type="NCBI Taxonomy" id="218821"/>
    <lineage>
        <taxon>Bacteria</taxon>
        <taxon>Bacillati</taxon>
        <taxon>Actinomycetota</taxon>
        <taxon>Actinomycetes</taxon>
        <taxon>Pseudonocardiales</taxon>
        <taxon>Pseudonocardiaceae</taxon>
        <taxon>Amycolatopsis</taxon>
    </lineage>
</organism>
<dbReference type="Pfam" id="PF01596">
    <property type="entry name" value="Methyltransf_3"/>
    <property type="match status" value="1"/>
</dbReference>
<dbReference type="Gene3D" id="3.40.50.150">
    <property type="entry name" value="Vaccinia Virus protein VP39"/>
    <property type="match status" value="1"/>
</dbReference>
<keyword evidence="1 4" id="KW-0489">Methyltransferase</keyword>
<dbReference type="RefSeq" id="WP_086678494.1">
    <property type="nucleotide sequence ID" value="NZ_FNUJ01000014.1"/>
</dbReference>
<dbReference type="GO" id="GO:0032259">
    <property type="term" value="P:methylation"/>
    <property type="evidence" value="ECO:0007669"/>
    <property type="project" value="UniProtKB-KW"/>
</dbReference>
<dbReference type="InterPro" id="IPR002935">
    <property type="entry name" value="SAM_O-MeTrfase"/>
</dbReference>
<sequence>MSEDQWTKIDTYTSTLMVEHDAALDLAAKASAEAGLPEIAVAPNQGKFLHLLARTHGARRILEIGAFGGYSAIWLARALPAGGTLTTLEAEPSFAEVAQRNIDNAGLSDVVDLRVGKALDTLPALAGGEPFDFVFIDADKANIPEYFGWALKLTRPGSVIVVDNVVLDGLVVEADSPNPAVQGVRRFNQLVADEPRVTATTVQTVGSRGHDGFCLMLVES</sequence>
<dbReference type="Proteomes" id="UP000198878">
    <property type="component" value="Unassembled WGS sequence"/>
</dbReference>
<dbReference type="GO" id="GO:0008171">
    <property type="term" value="F:O-methyltransferase activity"/>
    <property type="evidence" value="ECO:0007669"/>
    <property type="project" value="InterPro"/>
</dbReference>
<dbReference type="OrthoDB" id="9799672at2"/>
<dbReference type="EMBL" id="FNUJ01000014">
    <property type="protein sequence ID" value="SEF37543.1"/>
    <property type="molecule type" value="Genomic_DNA"/>
</dbReference>
<evidence type="ECO:0000256" key="1">
    <source>
        <dbReference type="ARBA" id="ARBA00022603"/>
    </source>
</evidence>
<dbReference type="STRING" id="218821.SAMN05421837_114103"/>
<evidence type="ECO:0000256" key="2">
    <source>
        <dbReference type="ARBA" id="ARBA00022679"/>
    </source>
</evidence>
<reference evidence="5" key="1">
    <citation type="submission" date="2016-10" db="EMBL/GenBank/DDBJ databases">
        <authorList>
            <person name="Varghese N."/>
            <person name="Submissions S."/>
        </authorList>
    </citation>
    <scope>NUCLEOTIDE SEQUENCE [LARGE SCALE GENOMIC DNA]</scope>
    <source>
        <strain evidence="5">DSM 44654</strain>
    </source>
</reference>
<name>A0A1H5RGP9_9PSEU</name>
<evidence type="ECO:0000256" key="3">
    <source>
        <dbReference type="ARBA" id="ARBA00022691"/>
    </source>
</evidence>
<evidence type="ECO:0000313" key="5">
    <source>
        <dbReference type="Proteomes" id="UP000198878"/>
    </source>
</evidence>
<dbReference type="PANTHER" id="PTHR10509">
    <property type="entry name" value="O-METHYLTRANSFERASE-RELATED"/>
    <property type="match status" value="1"/>
</dbReference>
<dbReference type="GO" id="GO:0008757">
    <property type="term" value="F:S-adenosylmethionine-dependent methyltransferase activity"/>
    <property type="evidence" value="ECO:0007669"/>
    <property type="project" value="TreeGrafter"/>
</dbReference>
<keyword evidence="3" id="KW-0949">S-adenosyl-L-methionine</keyword>
<keyword evidence="5" id="KW-1185">Reference proteome</keyword>
<dbReference type="AlphaFoldDB" id="A0A1H5RGP9"/>
<dbReference type="CDD" id="cd02440">
    <property type="entry name" value="AdoMet_MTases"/>
    <property type="match status" value="1"/>
</dbReference>
<evidence type="ECO:0000313" key="4">
    <source>
        <dbReference type="EMBL" id="SEF37543.1"/>
    </source>
</evidence>
<dbReference type="SUPFAM" id="SSF53335">
    <property type="entry name" value="S-adenosyl-L-methionine-dependent methyltransferases"/>
    <property type="match status" value="1"/>
</dbReference>